<gene>
    <name evidence="1" type="ORF">BO95DRAFT_460321</name>
</gene>
<evidence type="ECO:0000313" key="1">
    <source>
        <dbReference type="EMBL" id="RAH49293.1"/>
    </source>
</evidence>
<keyword evidence="2" id="KW-1185">Reference proteome</keyword>
<sequence length="83" mass="9087">MTKEELVTLFLRTSRTFDPVQQTPLSVEAGPSPSTSAALPGSAVPRRLEHFESAYVLSGGLEERVRSVCFAESLGRLFGRQHP</sequence>
<dbReference type="EMBL" id="KZ825319">
    <property type="protein sequence ID" value="RAH49293.1"/>
    <property type="molecule type" value="Genomic_DNA"/>
</dbReference>
<name>A0ACD1GJG2_9EURO</name>
<protein>
    <submittedName>
        <fullName evidence="1">Uncharacterized protein</fullName>
    </submittedName>
</protein>
<accession>A0ACD1GJG2</accession>
<proteinExistence type="predicted"/>
<reference evidence="1" key="1">
    <citation type="submission" date="2018-02" db="EMBL/GenBank/DDBJ databases">
        <title>The genomes of Aspergillus section Nigri reveals drivers in fungal speciation.</title>
        <authorList>
            <consortium name="DOE Joint Genome Institute"/>
            <person name="Vesth T.C."/>
            <person name="Nybo J."/>
            <person name="Theobald S."/>
            <person name="Brandl J."/>
            <person name="Frisvad J.C."/>
            <person name="Nielsen K.F."/>
            <person name="Lyhne E.K."/>
            <person name="Kogle M.E."/>
            <person name="Kuo A."/>
            <person name="Riley R."/>
            <person name="Clum A."/>
            <person name="Nolan M."/>
            <person name="Lipzen A."/>
            <person name="Salamov A."/>
            <person name="Henrissat B."/>
            <person name="Wiebenga A."/>
            <person name="De vries R.P."/>
            <person name="Grigoriev I.V."/>
            <person name="Mortensen U.H."/>
            <person name="Andersen M.R."/>
            <person name="Baker S.E."/>
        </authorList>
    </citation>
    <scope>NUCLEOTIDE SEQUENCE</scope>
    <source>
        <strain evidence="1">CBS 621.78</strain>
    </source>
</reference>
<evidence type="ECO:0000313" key="2">
    <source>
        <dbReference type="Proteomes" id="UP000249057"/>
    </source>
</evidence>
<organism evidence="1 2">
    <name type="scientific">Aspergillus brunneoviolaceus CBS 621.78</name>
    <dbReference type="NCBI Taxonomy" id="1450534"/>
    <lineage>
        <taxon>Eukaryota</taxon>
        <taxon>Fungi</taxon>
        <taxon>Dikarya</taxon>
        <taxon>Ascomycota</taxon>
        <taxon>Pezizomycotina</taxon>
        <taxon>Eurotiomycetes</taxon>
        <taxon>Eurotiomycetidae</taxon>
        <taxon>Eurotiales</taxon>
        <taxon>Aspergillaceae</taxon>
        <taxon>Aspergillus</taxon>
        <taxon>Aspergillus subgen. Circumdati</taxon>
    </lineage>
</organism>
<dbReference type="Proteomes" id="UP000249057">
    <property type="component" value="Unassembled WGS sequence"/>
</dbReference>